<evidence type="ECO:0000313" key="1">
    <source>
        <dbReference type="EMBL" id="VEU35588.1"/>
    </source>
</evidence>
<keyword evidence="2" id="KW-1185">Reference proteome</keyword>
<sequence length="146" mass="16582">MAAVPRNQKHLLAVWSQLECFTIGIDHIVLAVPSWAKEVARQFIRVAKASIPSLINNETSIQVEHFTNDRYDVGLWCDAVSSLNVDDFDEFAFVNDSVFAMRHFSEIFDALSLKNCLSWLHSGRYRYFPSPFLLASESSIFLPKPG</sequence>
<name>A0A448Z0L7_9STRA</name>
<dbReference type="OrthoDB" id="50977at2759"/>
<organism evidence="1 2">
    <name type="scientific">Pseudo-nitzschia multistriata</name>
    <dbReference type="NCBI Taxonomy" id="183589"/>
    <lineage>
        <taxon>Eukaryota</taxon>
        <taxon>Sar</taxon>
        <taxon>Stramenopiles</taxon>
        <taxon>Ochrophyta</taxon>
        <taxon>Bacillariophyta</taxon>
        <taxon>Bacillariophyceae</taxon>
        <taxon>Bacillariophycidae</taxon>
        <taxon>Bacillariales</taxon>
        <taxon>Bacillariaceae</taxon>
        <taxon>Pseudo-nitzschia</taxon>
    </lineage>
</organism>
<dbReference type="AlphaFoldDB" id="A0A448Z0L7"/>
<dbReference type="Proteomes" id="UP000291116">
    <property type="component" value="Unassembled WGS sequence"/>
</dbReference>
<proteinExistence type="predicted"/>
<dbReference type="EMBL" id="CAACVS010000062">
    <property type="protein sequence ID" value="VEU35588.1"/>
    <property type="molecule type" value="Genomic_DNA"/>
</dbReference>
<gene>
    <name evidence="1" type="ORF">PSNMU_V1.4_AUG-EV-PASAV3_0023310</name>
</gene>
<reference evidence="1 2" key="1">
    <citation type="submission" date="2019-01" db="EMBL/GenBank/DDBJ databases">
        <authorList>
            <person name="Ferrante I. M."/>
        </authorList>
    </citation>
    <scope>NUCLEOTIDE SEQUENCE [LARGE SCALE GENOMIC DNA]</scope>
    <source>
        <strain evidence="1 2">B856</strain>
    </source>
</reference>
<evidence type="ECO:0000313" key="2">
    <source>
        <dbReference type="Proteomes" id="UP000291116"/>
    </source>
</evidence>
<accession>A0A448Z0L7</accession>
<protein>
    <submittedName>
        <fullName evidence="1">Uncharacterized protein</fullName>
    </submittedName>
</protein>